<dbReference type="GO" id="GO:0016020">
    <property type="term" value="C:membrane"/>
    <property type="evidence" value="ECO:0007669"/>
    <property type="project" value="UniProtKB-SubCell"/>
</dbReference>
<dbReference type="PANTHER" id="PTHR10361:SF28">
    <property type="entry name" value="P3 PROTEIN-RELATED"/>
    <property type="match status" value="1"/>
</dbReference>
<evidence type="ECO:0000313" key="8">
    <source>
        <dbReference type="EMBL" id="GBF96096.1"/>
    </source>
</evidence>
<dbReference type="PANTHER" id="PTHR10361">
    <property type="entry name" value="SODIUM-BILE ACID COTRANSPORTER"/>
    <property type="match status" value="1"/>
</dbReference>
<reference evidence="8 9" key="1">
    <citation type="journal article" date="2018" name="Sci. Rep.">
        <title>Raphidocelis subcapitata (=Pseudokirchneriella subcapitata) provides an insight into genome evolution and environmental adaptations in the Sphaeropleales.</title>
        <authorList>
            <person name="Suzuki S."/>
            <person name="Yamaguchi H."/>
            <person name="Nakajima N."/>
            <person name="Kawachi M."/>
        </authorList>
    </citation>
    <scope>NUCLEOTIDE SEQUENCE [LARGE SCALE GENOMIC DNA]</scope>
    <source>
        <strain evidence="8 9">NIES-35</strain>
    </source>
</reference>
<evidence type="ECO:0000256" key="4">
    <source>
        <dbReference type="ARBA" id="ARBA00022989"/>
    </source>
</evidence>
<name>A0A2V0P8C3_9CHLO</name>
<keyword evidence="5 7" id="KW-0472">Membrane</keyword>
<evidence type="ECO:0000256" key="3">
    <source>
        <dbReference type="ARBA" id="ARBA00022692"/>
    </source>
</evidence>
<evidence type="ECO:0000256" key="6">
    <source>
        <dbReference type="SAM" id="MobiDB-lite"/>
    </source>
</evidence>
<accession>A0A2V0P8C3</accession>
<feature type="transmembrane region" description="Helical" evidence="7">
    <location>
        <begin position="220"/>
        <end position="244"/>
    </location>
</feature>
<evidence type="ECO:0000256" key="5">
    <source>
        <dbReference type="ARBA" id="ARBA00023136"/>
    </source>
</evidence>
<keyword evidence="3 7" id="KW-0812">Transmembrane</keyword>
<keyword evidence="4 7" id="KW-1133">Transmembrane helix</keyword>
<dbReference type="EMBL" id="BDRX01000074">
    <property type="protein sequence ID" value="GBF96096.1"/>
    <property type="molecule type" value="Genomic_DNA"/>
</dbReference>
<dbReference type="InterPro" id="IPR038770">
    <property type="entry name" value="Na+/solute_symporter_sf"/>
</dbReference>
<feature type="transmembrane region" description="Helical" evidence="7">
    <location>
        <begin position="65"/>
        <end position="87"/>
    </location>
</feature>
<dbReference type="Gene3D" id="1.20.1530.20">
    <property type="match status" value="2"/>
</dbReference>
<organism evidence="8 9">
    <name type="scientific">Raphidocelis subcapitata</name>
    <dbReference type="NCBI Taxonomy" id="307507"/>
    <lineage>
        <taxon>Eukaryota</taxon>
        <taxon>Viridiplantae</taxon>
        <taxon>Chlorophyta</taxon>
        <taxon>core chlorophytes</taxon>
        <taxon>Chlorophyceae</taxon>
        <taxon>CS clade</taxon>
        <taxon>Sphaeropleales</taxon>
        <taxon>Selenastraceae</taxon>
        <taxon>Raphidocelis</taxon>
    </lineage>
</organism>
<comment type="similarity">
    <text evidence="2">Belongs to the bile acid:sodium symporter (BASS) (TC 2.A.28) family.</text>
</comment>
<dbReference type="InterPro" id="IPR004710">
    <property type="entry name" value="Bilac:Na_transpt"/>
</dbReference>
<feature type="transmembrane region" description="Helical" evidence="7">
    <location>
        <begin position="130"/>
        <end position="153"/>
    </location>
</feature>
<evidence type="ECO:0000313" key="9">
    <source>
        <dbReference type="Proteomes" id="UP000247498"/>
    </source>
</evidence>
<feature type="transmembrane region" description="Helical" evidence="7">
    <location>
        <begin position="99"/>
        <end position="118"/>
    </location>
</feature>
<feature type="compositionally biased region" description="Low complexity" evidence="6">
    <location>
        <begin position="1"/>
        <end position="12"/>
    </location>
</feature>
<dbReference type="FunCoup" id="A0A2V0P8C3">
    <property type="interactions" value="370"/>
</dbReference>
<dbReference type="InParanoid" id="A0A2V0P8C3"/>
<evidence type="ECO:0000256" key="1">
    <source>
        <dbReference type="ARBA" id="ARBA00004141"/>
    </source>
</evidence>
<evidence type="ECO:0000256" key="2">
    <source>
        <dbReference type="ARBA" id="ARBA00006528"/>
    </source>
</evidence>
<protein>
    <submittedName>
        <fullName evidence="8">Sodium bile acid symporter family</fullName>
    </submittedName>
</protein>
<dbReference type="OrthoDB" id="203097at2759"/>
<comment type="caution">
    <text evidence="8">The sequence shown here is derived from an EMBL/GenBank/DDBJ whole genome shotgun (WGS) entry which is preliminary data.</text>
</comment>
<sequence>MGALGAGAAARAPPRPPPPQQPQPRSAPRPRRGPAPAASAAAAGGAAPLGGGGERMPDWERRVAGALRFGTNLFPVWVVLAAVAGFHHPPLFTWFRDSYTTGSLMAVMLAMGLTLTFQEMGSVFTRQPQLLLLGMALQYTVLPTIGWAISKWWGLTSSLAIGVALVSCMPGGTASNIVAYIAKGDMPLSVMMTTASTLMAVVTTPLLTSLLVAVSRLRLYTPFLATVIVVLIVGSMISTNVAVVAQSGFQIISAVFCLHSSGFALGYLISKAMGLSEQICRTNSIEVGMQSSALAAVLAKIHFPHDPVIVAPCVLSACTHATVGSLLAGYWSWQSSREEAAAAGGGAAGGGKAA</sequence>
<feature type="compositionally biased region" description="Pro residues" evidence="6">
    <location>
        <begin position="13"/>
        <end position="27"/>
    </location>
</feature>
<feature type="transmembrane region" description="Helical" evidence="7">
    <location>
        <begin position="194"/>
        <end position="214"/>
    </location>
</feature>
<dbReference type="GO" id="GO:0009941">
    <property type="term" value="C:chloroplast envelope"/>
    <property type="evidence" value="ECO:0007669"/>
    <property type="project" value="UniProtKB-ARBA"/>
</dbReference>
<feature type="compositionally biased region" description="Low complexity" evidence="6">
    <location>
        <begin position="34"/>
        <end position="46"/>
    </location>
</feature>
<feature type="transmembrane region" description="Helical" evidence="7">
    <location>
        <begin position="251"/>
        <end position="270"/>
    </location>
</feature>
<dbReference type="AlphaFoldDB" id="A0A2V0P8C3"/>
<dbReference type="Pfam" id="PF01758">
    <property type="entry name" value="SBF"/>
    <property type="match status" value="1"/>
</dbReference>
<comment type="subcellular location">
    <subcellularLocation>
        <location evidence="1">Membrane</location>
        <topology evidence="1">Multi-pass membrane protein</topology>
    </subcellularLocation>
</comment>
<proteinExistence type="inferred from homology"/>
<feature type="region of interest" description="Disordered" evidence="6">
    <location>
        <begin position="1"/>
        <end position="55"/>
    </location>
</feature>
<dbReference type="InterPro" id="IPR002657">
    <property type="entry name" value="BilAc:Na_symport/Acr3"/>
</dbReference>
<keyword evidence="9" id="KW-1185">Reference proteome</keyword>
<dbReference type="Proteomes" id="UP000247498">
    <property type="component" value="Unassembled WGS sequence"/>
</dbReference>
<evidence type="ECO:0000256" key="7">
    <source>
        <dbReference type="SAM" id="Phobius"/>
    </source>
</evidence>
<feature type="transmembrane region" description="Helical" evidence="7">
    <location>
        <begin position="159"/>
        <end position="182"/>
    </location>
</feature>
<gene>
    <name evidence="8" type="ORF">Rsub_08972</name>
</gene>